<evidence type="ECO:0000256" key="8">
    <source>
        <dbReference type="ARBA" id="ARBA00023136"/>
    </source>
</evidence>
<feature type="domain" description="Cation/H+ exchanger transmembrane" evidence="11">
    <location>
        <begin position="50"/>
        <end position="430"/>
    </location>
</feature>
<accession>A0ABD3ED84</accession>
<dbReference type="Pfam" id="PF00999">
    <property type="entry name" value="Na_H_Exchanger"/>
    <property type="match status" value="1"/>
</dbReference>
<feature type="transmembrane region" description="Helical" evidence="10">
    <location>
        <begin position="346"/>
        <end position="373"/>
    </location>
</feature>
<dbReference type="Gene3D" id="1.20.1530.20">
    <property type="match status" value="1"/>
</dbReference>
<comment type="subcellular location">
    <subcellularLocation>
        <location evidence="1">Membrane</location>
        <topology evidence="1">Multi-pass membrane protein</topology>
    </subcellularLocation>
</comment>
<keyword evidence="15" id="KW-1185">Reference proteome</keyword>
<evidence type="ECO:0000256" key="9">
    <source>
        <dbReference type="ARBA" id="ARBA00038341"/>
    </source>
</evidence>
<dbReference type="Pfam" id="PF23259">
    <property type="entry name" value="CHX17_C"/>
    <property type="match status" value="1"/>
</dbReference>
<feature type="transmembrane region" description="Helical" evidence="10">
    <location>
        <begin position="200"/>
        <end position="223"/>
    </location>
</feature>
<feature type="transmembrane region" description="Helical" evidence="10">
    <location>
        <begin position="98"/>
        <end position="120"/>
    </location>
</feature>
<sequence length="820" mass="90666">MASSDAVSSGNKHIICQYKDSIASFGLFLNRNPLDYSVPLVILQLTIITITSTSIELCLHPLGQSSIVAQILGGLLYSPTLLGLQPKIRNALFPDRSVIILETASAFGIMFFFFAIGIGSDTKMMFRPQKQSVIIGISAMFATLFLTVLFSFVLKSYVRMDDTLARALPFIAASQGLTGFPNIAYFLSELKMSNSDLGRLAISSAMVCDLFGMSLIGILLSIIQSGSDPFKSVMSILSAFIFVLGMAYLVGPHVRRMSRRVPNAKAMTEYHVFFFFVGALVTALMTEVIGQHFVLGPLVLGLLMPDRQPLGAALISKLEFPIGKFLYPTFLTTSGLKTNMFKIDLWSLWIVTVLMVFAGVIKIVAVMCSGYILNIHFRECVVIGLMLNARGVCELLVYNLWREAGILTDQEFALSILSVIVVTSIITPLIKLLYDPTKQNVPLKRRTIQHLKRDAELRILLCIRNQDNIPIIVNLLEASNATEQSPIAVISVLLVELTGRATQMVVAHQSTRSLQPVHSDSGPIVNALRQYELLNERCVTVQLFSAISYMHAMHDDIFRVALDQNATILILPFHKHWEIDGSIGSENRAIQSMNVKVLDRAPCSVGILVDRAILTGSLSILNSQSIFRVAVVFIGGPDDGESLCYGARMGRHVNVTLTIIRFLLFGCDTARERKFDNSLIDEVRQTNMGNQNFTYEEQVVKDGVGLAGSIRGLGNSFDLMIVGRHHQESEILTGLGAWSECPELGVVGDMLASQDFEGTASVLVVQQQRLPREKLRDRMMRPVVISHEQLHDPPISRLTEPAAGWDSNPRWEIAIDRDRA</sequence>
<keyword evidence="2" id="KW-0813">Transport</keyword>
<keyword evidence="6 10" id="KW-1133">Transmembrane helix</keyword>
<dbReference type="GO" id="GO:0006813">
    <property type="term" value="P:potassium ion transport"/>
    <property type="evidence" value="ECO:0007669"/>
    <property type="project" value="UniProtKB-KW"/>
</dbReference>
<evidence type="ECO:0000256" key="6">
    <source>
        <dbReference type="ARBA" id="ARBA00022989"/>
    </source>
</evidence>
<dbReference type="Proteomes" id="UP001632038">
    <property type="component" value="Unassembled WGS sequence"/>
</dbReference>
<dbReference type="AlphaFoldDB" id="A0ABD3ED84"/>
<feature type="domain" description="Cation/H(+) antiporter central" evidence="12">
    <location>
        <begin position="491"/>
        <end position="613"/>
    </location>
</feature>
<evidence type="ECO:0000256" key="4">
    <source>
        <dbReference type="ARBA" id="ARBA00022692"/>
    </source>
</evidence>
<evidence type="ECO:0000256" key="2">
    <source>
        <dbReference type="ARBA" id="ARBA00022448"/>
    </source>
</evidence>
<comment type="similarity">
    <text evidence="9">Belongs to the monovalent cation:proton antiporter 2 (CPA2) transporter (TC 2.A.37) family. CHX (TC 2.A.37.4) subfamily.</text>
</comment>
<feature type="transmembrane region" description="Helical" evidence="10">
    <location>
        <begin position="132"/>
        <end position="154"/>
    </location>
</feature>
<feature type="transmembrane region" description="Helical" evidence="10">
    <location>
        <begin position="229"/>
        <end position="251"/>
    </location>
</feature>
<dbReference type="InterPro" id="IPR038770">
    <property type="entry name" value="Na+/solute_symporter_sf"/>
</dbReference>
<evidence type="ECO:0000256" key="10">
    <source>
        <dbReference type="SAM" id="Phobius"/>
    </source>
</evidence>
<gene>
    <name evidence="14" type="ORF">CASFOL_001958</name>
</gene>
<evidence type="ECO:0000259" key="13">
    <source>
        <dbReference type="Pfam" id="PF23259"/>
    </source>
</evidence>
<feature type="transmembrane region" description="Helical" evidence="10">
    <location>
        <begin position="380"/>
        <end position="401"/>
    </location>
</feature>
<protein>
    <recommendedName>
        <fullName evidence="16">Cation/H+ exchanger domain-containing protein</fullName>
    </recommendedName>
</protein>
<dbReference type="InterPro" id="IPR050794">
    <property type="entry name" value="CPA2_transporter"/>
</dbReference>
<evidence type="ECO:0000256" key="1">
    <source>
        <dbReference type="ARBA" id="ARBA00004141"/>
    </source>
</evidence>
<feature type="domain" description="Cation/H(+) antiporter C-terminal" evidence="13">
    <location>
        <begin position="628"/>
        <end position="768"/>
    </location>
</feature>
<dbReference type="InterPro" id="IPR057291">
    <property type="entry name" value="CHX17_2nd"/>
</dbReference>
<evidence type="ECO:0000256" key="7">
    <source>
        <dbReference type="ARBA" id="ARBA00023065"/>
    </source>
</evidence>
<feature type="transmembrane region" description="Helical" evidence="10">
    <location>
        <begin position="413"/>
        <end position="434"/>
    </location>
</feature>
<dbReference type="PANTHER" id="PTHR32468:SF35">
    <property type="entry name" value="CATION_H+ EXCHANGER DOMAIN-CONTAINING PROTEIN"/>
    <property type="match status" value="1"/>
</dbReference>
<evidence type="ECO:0000313" key="14">
    <source>
        <dbReference type="EMBL" id="KAL3652277.1"/>
    </source>
</evidence>
<proteinExistence type="inferred from homology"/>
<keyword evidence="8 10" id="KW-0472">Membrane</keyword>
<keyword evidence="3" id="KW-0633">Potassium transport</keyword>
<keyword evidence="7" id="KW-0406">Ion transport</keyword>
<feature type="transmembrane region" description="Helical" evidence="10">
    <location>
        <begin position="36"/>
        <end position="55"/>
    </location>
</feature>
<organism evidence="14 15">
    <name type="scientific">Castilleja foliolosa</name>
    <dbReference type="NCBI Taxonomy" id="1961234"/>
    <lineage>
        <taxon>Eukaryota</taxon>
        <taxon>Viridiplantae</taxon>
        <taxon>Streptophyta</taxon>
        <taxon>Embryophyta</taxon>
        <taxon>Tracheophyta</taxon>
        <taxon>Spermatophyta</taxon>
        <taxon>Magnoliopsida</taxon>
        <taxon>eudicotyledons</taxon>
        <taxon>Gunneridae</taxon>
        <taxon>Pentapetalae</taxon>
        <taxon>asterids</taxon>
        <taxon>lamiids</taxon>
        <taxon>Lamiales</taxon>
        <taxon>Orobanchaceae</taxon>
        <taxon>Pedicularideae</taxon>
        <taxon>Castillejinae</taxon>
        <taxon>Castilleja</taxon>
    </lineage>
</organism>
<feature type="transmembrane region" description="Helical" evidence="10">
    <location>
        <begin position="67"/>
        <end position="86"/>
    </location>
</feature>
<feature type="transmembrane region" description="Helical" evidence="10">
    <location>
        <begin position="272"/>
        <end position="294"/>
    </location>
</feature>
<evidence type="ECO:0000256" key="3">
    <source>
        <dbReference type="ARBA" id="ARBA00022538"/>
    </source>
</evidence>
<keyword evidence="4 10" id="KW-0812">Transmembrane</keyword>
<evidence type="ECO:0000313" key="15">
    <source>
        <dbReference type="Proteomes" id="UP001632038"/>
    </source>
</evidence>
<feature type="transmembrane region" description="Helical" evidence="10">
    <location>
        <begin position="166"/>
        <end position="188"/>
    </location>
</feature>
<name>A0ABD3ED84_9LAMI</name>
<dbReference type="EMBL" id="JAVIJP010000005">
    <property type="protein sequence ID" value="KAL3652277.1"/>
    <property type="molecule type" value="Genomic_DNA"/>
</dbReference>
<dbReference type="GO" id="GO:0016020">
    <property type="term" value="C:membrane"/>
    <property type="evidence" value="ECO:0007669"/>
    <property type="project" value="UniProtKB-SubCell"/>
</dbReference>
<keyword evidence="5" id="KW-0630">Potassium</keyword>
<dbReference type="Pfam" id="PF23256">
    <property type="entry name" value="CHX17_2nd"/>
    <property type="match status" value="1"/>
</dbReference>
<evidence type="ECO:0000256" key="5">
    <source>
        <dbReference type="ARBA" id="ARBA00022958"/>
    </source>
</evidence>
<comment type="caution">
    <text evidence="14">The sequence shown here is derived from an EMBL/GenBank/DDBJ whole genome shotgun (WGS) entry which is preliminary data.</text>
</comment>
<dbReference type="InterPro" id="IPR057290">
    <property type="entry name" value="CHX17_C"/>
</dbReference>
<evidence type="ECO:0000259" key="12">
    <source>
        <dbReference type="Pfam" id="PF23256"/>
    </source>
</evidence>
<dbReference type="PANTHER" id="PTHR32468">
    <property type="entry name" value="CATION/H + ANTIPORTER"/>
    <property type="match status" value="1"/>
</dbReference>
<dbReference type="InterPro" id="IPR006153">
    <property type="entry name" value="Cation/H_exchanger_TM"/>
</dbReference>
<evidence type="ECO:0008006" key="16">
    <source>
        <dbReference type="Google" id="ProtNLM"/>
    </source>
</evidence>
<reference evidence="15" key="1">
    <citation type="journal article" date="2024" name="IScience">
        <title>Strigolactones Initiate the Formation of Haustorium-like Structures in Castilleja.</title>
        <authorList>
            <person name="Buerger M."/>
            <person name="Peterson D."/>
            <person name="Chory J."/>
        </authorList>
    </citation>
    <scope>NUCLEOTIDE SEQUENCE [LARGE SCALE GENOMIC DNA]</scope>
</reference>
<evidence type="ECO:0000259" key="11">
    <source>
        <dbReference type="Pfam" id="PF00999"/>
    </source>
</evidence>